<evidence type="ECO:0000313" key="4">
    <source>
        <dbReference type="Proteomes" id="UP000182179"/>
    </source>
</evidence>
<keyword evidence="4" id="KW-1185">Reference proteome</keyword>
<evidence type="ECO:0000313" key="2">
    <source>
        <dbReference type="EMBL" id="SED17280.1"/>
    </source>
</evidence>
<reference evidence="2 4" key="2">
    <citation type="submission" date="2016-10" db="EMBL/GenBank/DDBJ databases">
        <authorList>
            <person name="Varghese N."/>
            <person name="Submissions S."/>
        </authorList>
    </citation>
    <scope>NUCLEOTIDE SEQUENCE [LARGE SCALE GENOMIC DNA]</scope>
    <source>
        <strain evidence="2 4">BS2773</strain>
    </source>
</reference>
<dbReference type="AlphaFoldDB" id="A0A1S2V7P0"/>
<dbReference type="EMBL" id="FNTS01000002">
    <property type="protein sequence ID" value="SED17280.1"/>
    <property type="molecule type" value="Genomic_DNA"/>
</dbReference>
<dbReference type="EMBL" id="MDDR01000009">
    <property type="protein sequence ID" value="OIN53998.1"/>
    <property type="molecule type" value="Genomic_DNA"/>
</dbReference>
<sequence length="146" mass="16788">MMDDCEMHMDELESAARISALAQGIPFRFIDRVRFLDRERVITELHRQPMPGRFVDNDPIEMIALLEFAAQSSGLILRERRERPGGPGMITSFSQVQRKLLSPLQFPLYLESRLTDERHVLFDFAFEIRSAHQPAVSGNVGIYLRG</sequence>
<accession>A0A1S2V7P0</accession>
<dbReference type="RefSeq" id="WP_071483334.1">
    <property type="nucleotide sequence ID" value="NZ_FNTS01000002.1"/>
</dbReference>
<reference evidence="1 3" key="1">
    <citation type="submission" date="2016-08" db="EMBL/GenBank/DDBJ databases">
        <title>Draft genome sequence of Pseudomonas costantinii LMG 22119, type strain isolated from cultivated mushroom (Agaricus bisporus) sporophores.</title>
        <authorList>
            <person name="Tambong J.T."/>
        </authorList>
    </citation>
    <scope>NUCLEOTIDE SEQUENCE [LARGE SCALE GENOMIC DNA]</scope>
    <source>
        <strain evidence="1 3">LMG 22119</strain>
    </source>
</reference>
<comment type="caution">
    <text evidence="1">The sequence shown here is derived from an EMBL/GenBank/DDBJ whole genome shotgun (WGS) entry which is preliminary data.</text>
</comment>
<organism evidence="1 3">
    <name type="scientific">Pseudomonas costantinii</name>
    <dbReference type="NCBI Taxonomy" id="168469"/>
    <lineage>
        <taxon>Bacteria</taxon>
        <taxon>Pseudomonadati</taxon>
        <taxon>Pseudomonadota</taxon>
        <taxon>Gammaproteobacteria</taxon>
        <taxon>Pseudomonadales</taxon>
        <taxon>Pseudomonadaceae</taxon>
        <taxon>Pseudomonas</taxon>
    </lineage>
</organism>
<evidence type="ECO:0000313" key="1">
    <source>
        <dbReference type="EMBL" id="OIN53998.1"/>
    </source>
</evidence>
<evidence type="ECO:0000313" key="3">
    <source>
        <dbReference type="Proteomes" id="UP000181661"/>
    </source>
</evidence>
<name>A0A1S2V7P0_9PSED</name>
<evidence type="ECO:0008006" key="5">
    <source>
        <dbReference type="Google" id="ProtNLM"/>
    </source>
</evidence>
<protein>
    <recommendedName>
        <fullName evidence="5">3-hydroxyacyl-ACP dehydratase</fullName>
    </recommendedName>
</protein>
<dbReference type="Proteomes" id="UP000181661">
    <property type="component" value="Unassembled WGS sequence"/>
</dbReference>
<gene>
    <name evidence="1" type="ORF">BFL40_07355</name>
    <name evidence="2" type="ORF">SAMN04515675_0127</name>
</gene>
<dbReference type="Proteomes" id="UP000182179">
    <property type="component" value="Unassembled WGS sequence"/>
</dbReference>
<proteinExistence type="predicted"/>